<protein>
    <submittedName>
        <fullName evidence="2">Uncharacterized protein</fullName>
    </submittedName>
</protein>
<keyword evidence="3" id="KW-1185">Reference proteome</keyword>
<proteinExistence type="predicted"/>
<feature type="non-terminal residue" evidence="2">
    <location>
        <position position="1"/>
    </location>
</feature>
<comment type="caution">
    <text evidence="2">The sequence shown here is derived from an EMBL/GenBank/DDBJ whole genome shotgun (WGS) entry which is preliminary data.</text>
</comment>
<name>A0ABV6DW60_9ACTN</name>
<dbReference type="Proteomes" id="UP001589698">
    <property type="component" value="Unassembled WGS sequence"/>
</dbReference>
<feature type="region of interest" description="Disordered" evidence="1">
    <location>
        <begin position="1"/>
        <end position="31"/>
    </location>
</feature>
<organism evidence="2 3">
    <name type="scientific">Nocardioides zeicaulis</name>
    <dbReference type="NCBI Taxonomy" id="1776857"/>
    <lineage>
        <taxon>Bacteria</taxon>
        <taxon>Bacillati</taxon>
        <taxon>Actinomycetota</taxon>
        <taxon>Actinomycetes</taxon>
        <taxon>Propionibacteriales</taxon>
        <taxon>Nocardioidaceae</taxon>
        <taxon>Nocardioides</taxon>
    </lineage>
</organism>
<dbReference type="EMBL" id="JBHLXH010000001">
    <property type="protein sequence ID" value="MFC0220966.1"/>
    <property type="molecule type" value="Genomic_DNA"/>
</dbReference>
<dbReference type="RefSeq" id="WP_378516680.1">
    <property type="nucleotide sequence ID" value="NZ_JBHLXH010000001.1"/>
</dbReference>
<gene>
    <name evidence="2" type="ORF">ACFFJG_00630</name>
</gene>
<reference evidence="2 3" key="1">
    <citation type="submission" date="2024-09" db="EMBL/GenBank/DDBJ databases">
        <authorList>
            <person name="Sun Q."/>
            <person name="Mori K."/>
        </authorList>
    </citation>
    <scope>NUCLEOTIDE SEQUENCE [LARGE SCALE GENOMIC DNA]</scope>
    <source>
        <strain evidence="2 3">CCM 8654</strain>
    </source>
</reference>
<sequence length="285" mass="29836">DATAPGDAPTTTASGLVLPAPRGRDDYSTSDPPRFHVLAADGQLDLAPWTICYASGCADGGPSDTPPPVGAPPELTLGFDLPGWTFQATFREHGTRAGCGRQVTVPVEATGERTFRVLPAGPSGDWDVDLFGRGPTGGDAVTTVRWRTPVEGAYPDAATGQASVLADDDGELDSYGLELFVSDLDRDHPEARAEVVVTSASGRSVTLPLGAPDECHSEGFLSFRAPAALGRRATVLGEGPFAYEVRLVLAGTTYTGRGTWPDDTTEEITPAVPLTWTPALPVYRG</sequence>
<evidence type="ECO:0000313" key="2">
    <source>
        <dbReference type="EMBL" id="MFC0220966.1"/>
    </source>
</evidence>
<accession>A0ABV6DW60</accession>
<evidence type="ECO:0000256" key="1">
    <source>
        <dbReference type="SAM" id="MobiDB-lite"/>
    </source>
</evidence>
<feature type="compositionally biased region" description="Low complexity" evidence="1">
    <location>
        <begin position="1"/>
        <end position="13"/>
    </location>
</feature>
<evidence type="ECO:0000313" key="3">
    <source>
        <dbReference type="Proteomes" id="UP001589698"/>
    </source>
</evidence>